<comment type="caution">
    <text evidence="2">The sequence shown here is derived from an EMBL/GenBank/DDBJ whole genome shotgun (WGS) entry which is preliminary data.</text>
</comment>
<accession>A0A2T2XBV2</accession>
<proteinExistence type="predicted"/>
<evidence type="ECO:0000313" key="2">
    <source>
        <dbReference type="EMBL" id="PSR31969.1"/>
    </source>
</evidence>
<reference evidence="2 3" key="1">
    <citation type="journal article" date="2014" name="BMC Genomics">
        <title>Comparison of environmental and isolate Sulfobacillus genomes reveals diverse carbon, sulfur, nitrogen, and hydrogen metabolisms.</title>
        <authorList>
            <person name="Justice N.B."/>
            <person name="Norman A."/>
            <person name="Brown C.T."/>
            <person name="Singh A."/>
            <person name="Thomas B.C."/>
            <person name="Banfield J.F."/>
        </authorList>
    </citation>
    <scope>NUCLEOTIDE SEQUENCE [LARGE SCALE GENOMIC DNA]</scope>
    <source>
        <strain evidence="2">AMDSBA4</strain>
    </source>
</reference>
<sequence>MDIFAVGLMAILGLLLTPIPWSFVVLLLGLTLVYLLLLDVIKVPIMSKIGIQGDRDKTL</sequence>
<gene>
    <name evidence="2" type="ORF">C7B46_16320</name>
</gene>
<evidence type="ECO:0000313" key="3">
    <source>
        <dbReference type="Proteomes" id="UP000242972"/>
    </source>
</evidence>
<dbReference type="EMBL" id="PXYW01000057">
    <property type="protein sequence ID" value="PSR31969.1"/>
    <property type="molecule type" value="Genomic_DNA"/>
</dbReference>
<dbReference type="Proteomes" id="UP000242972">
    <property type="component" value="Unassembled WGS sequence"/>
</dbReference>
<name>A0A2T2XBV2_9FIRM</name>
<protein>
    <submittedName>
        <fullName evidence="2">Uncharacterized protein</fullName>
    </submittedName>
</protein>
<dbReference type="AlphaFoldDB" id="A0A2T2XBV2"/>
<evidence type="ECO:0000256" key="1">
    <source>
        <dbReference type="SAM" id="Phobius"/>
    </source>
</evidence>
<organism evidence="2 3">
    <name type="scientific">Sulfobacillus benefaciens</name>
    <dbReference type="NCBI Taxonomy" id="453960"/>
    <lineage>
        <taxon>Bacteria</taxon>
        <taxon>Bacillati</taxon>
        <taxon>Bacillota</taxon>
        <taxon>Clostridia</taxon>
        <taxon>Eubacteriales</taxon>
        <taxon>Clostridiales Family XVII. Incertae Sedis</taxon>
        <taxon>Sulfobacillus</taxon>
    </lineage>
</organism>
<keyword evidence="1" id="KW-1133">Transmembrane helix</keyword>
<keyword evidence="1" id="KW-0812">Transmembrane</keyword>
<feature type="transmembrane region" description="Helical" evidence="1">
    <location>
        <begin position="6"/>
        <end position="38"/>
    </location>
</feature>
<keyword evidence="1" id="KW-0472">Membrane</keyword>